<dbReference type="RefSeq" id="WP_307242932.1">
    <property type="nucleotide sequence ID" value="NZ_JAUSUZ010000001.1"/>
</dbReference>
<dbReference type="EMBL" id="JAUSUZ010000001">
    <property type="protein sequence ID" value="MDQ0368393.1"/>
    <property type="molecule type" value="Genomic_DNA"/>
</dbReference>
<dbReference type="AlphaFoldDB" id="A0AAE3W2A1"/>
<reference evidence="1 2" key="1">
    <citation type="submission" date="2023-07" db="EMBL/GenBank/DDBJ databases">
        <title>Sequencing the genomes of 1000 actinobacteria strains.</title>
        <authorList>
            <person name="Klenk H.-P."/>
        </authorList>
    </citation>
    <scope>NUCLEOTIDE SEQUENCE [LARGE SCALE GENOMIC DNA]</scope>
    <source>
        <strain evidence="1 2">DSM 44709</strain>
    </source>
</reference>
<accession>A0AAE3W2A1</accession>
<dbReference type="Proteomes" id="UP001240236">
    <property type="component" value="Unassembled WGS sequence"/>
</dbReference>
<protein>
    <submittedName>
        <fullName evidence="1">Uncharacterized protein</fullName>
    </submittedName>
</protein>
<name>A0AAE3W2A1_9ACTN</name>
<evidence type="ECO:0000313" key="2">
    <source>
        <dbReference type="Proteomes" id="UP001240236"/>
    </source>
</evidence>
<evidence type="ECO:0000313" key="1">
    <source>
        <dbReference type="EMBL" id="MDQ0368393.1"/>
    </source>
</evidence>
<keyword evidence="2" id="KW-1185">Reference proteome</keyword>
<gene>
    <name evidence="1" type="ORF">J2S42_005062</name>
</gene>
<organism evidence="1 2">
    <name type="scientific">Catenuloplanes indicus</name>
    <dbReference type="NCBI Taxonomy" id="137267"/>
    <lineage>
        <taxon>Bacteria</taxon>
        <taxon>Bacillati</taxon>
        <taxon>Actinomycetota</taxon>
        <taxon>Actinomycetes</taxon>
        <taxon>Micromonosporales</taxon>
        <taxon>Micromonosporaceae</taxon>
        <taxon>Catenuloplanes</taxon>
    </lineage>
</organism>
<comment type="caution">
    <text evidence="1">The sequence shown here is derived from an EMBL/GenBank/DDBJ whole genome shotgun (WGS) entry which is preliminary data.</text>
</comment>
<sequence>MSVFPEARNVNDAPTGLRVTVKGTLHPAEQIARGAAFELFSTVEEDGFRRVSRAGAPAPFHRFVHASEVEGVSVGGHAQPGLGVLGDGTPEDPLDAPLMVPLSRGIRWTDVHKAAQNPAYRDDPMLAGIRRTASIRRGTRMIKALSAGQIAGYLRGWLPYGFCYREYDVAHLRTPADLMLLRTDGEAGRGVPEVVYALRWRASSPDDYEIPAGAEQSGLREVPPHDRVGAPVLGTGFTPSERHLIPEFVTRDMADLPMPANAALIAYTSDGTEVVLYTYQPEQRGWLRMVGPQWRHLVTGIPEIPPDQEYLPVGDAVRSTILVGTYGEREYEAVADLPGGFRVLAMTRAARYPVENVSRRAAFGRWRGVLCQVLHTDSGWTRLRLARPDADAIARLGAQCYERGVYEVWAPAGELSDHETVTVPYPPA</sequence>
<proteinExistence type="predicted"/>